<gene>
    <name evidence="2" type="ORF">RDB_LOCUS42563</name>
</gene>
<feature type="compositionally biased region" description="Polar residues" evidence="1">
    <location>
        <begin position="168"/>
        <end position="191"/>
    </location>
</feature>
<dbReference type="AlphaFoldDB" id="A0A8H3ADD5"/>
<organism evidence="2 3">
    <name type="scientific">Rhizoctonia solani</name>
    <dbReference type="NCBI Taxonomy" id="456999"/>
    <lineage>
        <taxon>Eukaryota</taxon>
        <taxon>Fungi</taxon>
        <taxon>Dikarya</taxon>
        <taxon>Basidiomycota</taxon>
        <taxon>Agaricomycotina</taxon>
        <taxon>Agaricomycetes</taxon>
        <taxon>Cantharellales</taxon>
        <taxon>Ceratobasidiaceae</taxon>
        <taxon>Rhizoctonia</taxon>
    </lineage>
</organism>
<evidence type="ECO:0000313" key="2">
    <source>
        <dbReference type="EMBL" id="CAE6420115.1"/>
    </source>
</evidence>
<dbReference type="EMBL" id="CAJMWW010000074">
    <property type="protein sequence ID" value="CAE6420115.1"/>
    <property type="molecule type" value="Genomic_DNA"/>
</dbReference>
<feature type="region of interest" description="Disordered" evidence="1">
    <location>
        <begin position="148"/>
        <end position="202"/>
    </location>
</feature>
<reference evidence="2" key="1">
    <citation type="submission" date="2021-01" db="EMBL/GenBank/DDBJ databases">
        <authorList>
            <person name="Kaushik A."/>
        </authorList>
    </citation>
    <scope>NUCLEOTIDE SEQUENCE</scope>
    <source>
        <strain evidence="2">AG3-T5</strain>
    </source>
</reference>
<accession>A0A8H3ADD5</accession>
<evidence type="ECO:0000256" key="1">
    <source>
        <dbReference type="SAM" id="MobiDB-lite"/>
    </source>
</evidence>
<dbReference type="Proteomes" id="UP000663841">
    <property type="component" value="Unassembled WGS sequence"/>
</dbReference>
<evidence type="ECO:0000313" key="3">
    <source>
        <dbReference type="Proteomes" id="UP000663841"/>
    </source>
</evidence>
<feature type="compositionally biased region" description="Basic and acidic residues" evidence="1">
    <location>
        <begin position="153"/>
        <end position="165"/>
    </location>
</feature>
<name>A0A8H3ADD5_9AGAM</name>
<feature type="region of interest" description="Disordered" evidence="1">
    <location>
        <begin position="431"/>
        <end position="450"/>
    </location>
</feature>
<feature type="region of interest" description="Disordered" evidence="1">
    <location>
        <begin position="245"/>
        <end position="325"/>
    </location>
</feature>
<sequence length="450" mass="50654">MDEDHYKLCTVHLRTKKILECLPSRLHLQQFLRPFGSVLALYEWCFRDGRIQDDKANNALVFFEHQRIASNLLKASANEGPASFWTTHNVIALPVQGPSHRIFFKEMIPKIEKLKLGGAEEQPSGSGEAARTTKRQYWAESFHISDSPIPRVVDTRPSKRPRNGEPEFNTNGNNPSRTSLVTPNSTSTSKSARAPSAVPESPEWMRARIMQLESDLELASAARDLAVSEQRVAVIAHQAEQQARREAMAQKSAAEAAQSRAEAEQMRLRSELENAIPPNSIPSREGENLEPQRSAENADVLERDLEETRNREHKLQLRRSHLESELESELEKASLGATPLDKANAEIDRLKSELALAQEQLGSTQRSLESLERKYSSTRRKYEISKEKLGTYKNRLENERSIVRKLQETLTPAAYKSLGATHETLGEFLSAMGLPPVDDEGNVGPKEEYD</sequence>
<dbReference type="SUPFAM" id="SSF57997">
    <property type="entry name" value="Tropomyosin"/>
    <property type="match status" value="1"/>
</dbReference>
<comment type="caution">
    <text evidence="2">The sequence shown here is derived from an EMBL/GenBank/DDBJ whole genome shotgun (WGS) entry which is preliminary data.</text>
</comment>
<feature type="compositionally biased region" description="Low complexity" evidence="1">
    <location>
        <begin position="249"/>
        <end position="260"/>
    </location>
</feature>
<proteinExistence type="predicted"/>
<feature type="compositionally biased region" description="Basic and acidic residues" evidence="1">
    <location>
        <begin position="261"/>
        <end position="272"/>
    </location>
</feature>
<feature type="compositionally biased region" description="Basic and acidic residues" evidence="1">
    <location>
        <begin position="300"/>
        <end position="325"/>
    </location>
</feature>
<protein>
    <submittedName>
        <fullName evidence="2">Uncharacterized protein</fullName>
    </submittedName>
</protein>